<name>A0AAV0UXR7_HYABA</name>
<comment type="caution">
    <text evidence="2">The sequence shown here is derived from an EMBL/GenBank/DDBJ whole genome shotgun (WGS) entry which is preliminary data.</text>
</comment>
<keyword evidence="3" id="KW-1185">Reference proteome</keyword>
<evidence type="ECO:0000313" key="2">
    <source>
        <dbReference type="EMBL" id="CAI5739479.1"/>
    </source>
</evidence>
<sequence>MLLARRSDRYPLLRRRSTWHAKIIKEKKKISLDEFERLQHQLHEMVGTTPHEQLTQAYLLMDLGLLVTPSCPGVKSELSFVPGSIAAQNRGRSAARSEQKRESGDEVKSDMPSGKRPRTHETEPVRRPGATQRGLLTREERRLRKPRSSPLLPRRDAATSKMCSDALARSIILVLNKVQSPPAEEDTQADTFDDRVGDFEKCDCCVN</sequence>
<dbReference type="EMBL" id="CANTFL010001422">
    <property type="protein sequence ID" value="CAI5739479.1"/>
    <property type="molecule type" value="Genomic_DNA"/>
</dbReference>
<evidence type="ECO:0000256" key="1">
    <source>
        <dbReference type="SAM" id="MobiDB-lite"/>
    </source>
</evidence>
<reference evidence="2" key="1">
    <citation type="submission" date="2022-12" db="EMBL/GenBank/DDBJ databases">
        <authorList>
            <person name="Webb A."/>
        </authorList>
    </citation>
    <scope>NUCLEOTIDE SEQUENCE</scope>
    <source>
        <strain evidence="2">Hp1</strain>
    </source>
</reference>
<gene>
    <name evidence="2" type="ORF">HBR001_LOCUS7839</name>
</gene>
<feature type="compositionally biased region" description="Basic and acidic residues" evidence="1">
    <location>
        <begin position="95"/>
        <end position="109"/>
    </location>
</feature>
<dbReference type="Proteomes" id="UP001162031">
    <property type="component" value="Unassembled WGS sequence"/>
</dbReference>
<feature type="region of interest" description="Disordered" evidence="1">
    <location>
        <begin position="87"/>
        <end position="158"/>
    </location>
</feature>
<accession>A0AAV0UXR7</accession>
<dbReference type="AlphaFoldDB" id="A0AAV0UXR7"/>
<evidence type="ECO:0000313" key="3">
    <source>
        <dbReference type="Proteomes" id="UP001162031"/>
    </source>
</evidence>
<protein>
    <submittedName>
        <fullName evidence="2">Uncharacterized protein</fullName>
    </submittedName>
</protein>
<organism evidence="2 3">
    <name type="scientific">Hyaloperonospora brassicae</name>
    <name type="common">Brassica downy mildew</name>
    <name type="synonym">Peronospora brassicae</name>
    <dbReference type="NCBI Taxonomy" id="162125"/>
    <lineage>
        <taxon>Eukaryota</taxon>
        <taxon>Sar</taxon>
        <taxon>Stramenopiles</taxon>
        <taxon>Oomycota</taxon>
        <taxon>Peronosporomycetes</taxon>
        <taxon>Peronosporales</taxon>
        <taxon>Peronosporaceae</taxon>
        <taxon>Hyaloperonospora</taxon>
    </lineage>
</organism>
<proteinExistence type="predicted"/>